<keyword evidence="5" id="KW-1185">Reference proteome</keyword>
<organism evidence="4 5">
    <name type="scientific">Streptomyces oceani</name>
    <dbReference type="NCBI Taxonomy" id="1075402"/>
    <lineage>
        <taxon>Bacteria</taxon>
        <taxon>Bacillati</taxon>
        <taxon>Actinomycetota</taxon>
        <taxon>Actinomycetes</taxon>
        <taxon>Kitasatosporales</taxon>
        <taxon>Streptomycetaceae</taxon>
        <taxon>Streptomyces</taxon>
    </lineage>
</organism>
<keyword evidence="2" id="KW-0472">Membrane</keyword>
<reference evidence="4 5" key="1">
    <citation type="journal article" date="2016" name="Front. Microbiol.">
        <title>Comparative Genomics Analysis of Streptomyces Species Reveals Their Adaptation to the Marine Environment and Their Diversity at the Genomic Level.</title>
        <authorList>
            <person name="Tian X."/>
            <person name="Zhang Z."/>
            <person name="Yang T."/>
            <person name="Chen M."/>
            <person name="Li J."/>
            <person name="Chen F."/>
            <person name="Yang J."/>
            <person name="Li W."/>
            <person name="Zhang B."/>
            <person name="Zhang Z."/>
            <person name="Wu J."/>
            <person name="Zhang C."/>
            <person name="Long L."/>
            <person name="Xiao J."/>
        </authorList>
    </citation>
    <scope>NUCLEOTIDE SEQUENCE [LARGE SCALE GENOMIC DNA]</scope>
    <source>
        <strain evidence="4 5">SCSIO 02100</strain>
    </source>
</reference>
<dbReference type="Proteomes" id="UP000176101">
    <property type="component" value="Unassembled WGS sequence"/>
</dbReference>
<dbReference type="STRING" id="1075402.AN216_10655"/>
<dbReference type="AlphaFoldDB" id="A0A1E7KIE0"/>
<proteinExistence type="predicted"/>
<dbReference type="EMBL" id="LJGU01000116">
    <property type="protein sequence ID" value="OEV03728.1"/>
    <property type="molecule type" value="Genomic_DNA"/>
</dbReference>
<feature type="compositionally biased region" description="Pro residues" evidence="1">
    <location>
        <begin position="1"/>
        <end position="10"/>
    </location>
</feature>
<feature type="transmembrane region" description="Helical" evidence="2">
    <location>
        <begin position="33"/>
        <end position="55"/>
    </location>
</feature>
<evidence type="ECO:0000259" key="3">
    <source>
        <dbReference type="Pfam" id="PF13796"/>
    </source>
</evidence>
<comment type="caution">
    <text evidence="4">The sequence shown here is derived from an EMBL/GenBank/DDBJ whole genome shotgun (WGS) entry which is preliminary data.</text>
</comment>
<dbReference type="RefSeq" id="WP_070196421.1">
    <property type="nucleotide sequence ID" value="NZ_LJGU01000116.1"/>
</dbReference>
<feature type="transmembrane region" description="Helical" evidence="2">
    <location>
        <begin position="185"/>
        <end position="207"/>
    </location>
</feature>
<evidence type="ECO:0000256" key="1">
    <source>
        <dbReference type="SAM" id="MobiDB-lite"/>
    </source>
</evidence>
<evidence type="ECO:0000313" key="4">
    <source>
        <dbReference type="EMBL" id="OEV03728.1"/>
    </source>
</evidence>
<dbReference type="InterPro" id="IPR025828">
    <property type="entry name" value="Put_sensor_dom"/>
</dbReference>
<evidence type="ECO:0000256" key="2">
    <source>
        <dbReference type="SAM" id="Phobius"/>
    </source>
</evidence>
<feature type="domain" description="Putative sensor" evidence="3">
    <location>
        <begin position="35"/>
        <end position="218"/>
    </location>
</feature>
<protein>
    <recommendedName>
        <fullName evidence="3">Putative sensor domain-containing protein</fullName>
    </recommendedName>
</protein>
<keyword evidence="2" id="KW-0812">Transmembrane</keyword>
<evidence type="ECO:0000313" key="5">
    <source>
        <dbReference type="Proteomes" id="UP000176101"/>
    </source>
</evidence>
<keyword evidence="2" id="KW-1133">Transmembrane helix</keyword>
<feature type="region of interest" description="Disordered" evidence="1">
    <location>
        <begin position="1"/>
        <end position="25"/>
    </location>
</feature>
<gene>
    <name evidence="4" type="ORF">AN216_10655</name>
</gene>
<name>A0A1E7KIE0_9ACTN</name>
<accession>A0A1E7KIE0</accession>
<sequence length="234" mass="24931">MTPTTAPPAAPYSSRAPYVPETGPEGSRFGRQLSYLITGLPLGIAGFVIAVTGFTTGVGSLVAWLGLPILVGTLLAARGLARVERRRVESATDRRLPPHYYRDRAGSGPGGWLRSLGEPQAWRDLAHLVVAFPVRTVGFCLAMVWTVGGVGELTYGLWSWFLPRDEGETGLLDLAFDIDSRLADIGFHTAVGVLLLATAVPVVRGLVAVQAGLARGLLTNQYAAERADRHSTLA</sequence>
<dbReference type="Pfam" id="PF13796">
    <property type="entry name" value="Sensor"/>
    <property type="match status" value="1"/>
</dbReference>
<feature type="transmembrane region" description="Helical" evidence="2">
    <location>
        <begin position="125"/>
        <end position="148"/>
    </location>
</feature>
<feature type="transmembrane region" description="Helical" evidence="2">
    <location>
        <begin position="61"/>
        <end position="81"/>
    </location>
</feature>
<dbReference type="OrthoDB" id="4198152at2"/>